<dbReference type="SUPFAM" id="SSF56854">
    <property type="entry name" value="Bcl-2 inhibitors of programmed cell death"/>
    <property type="match status" value="1"/>
</dbReference>
<sequence length="280" mass="31203">MSFFIMKRISANVLTSICYPHIQNGVGDNSFLPDSATGSGDNYAIAKQNSEDELDLDDESSSRFTADPGEINVKPVLFDSRFSQNKNKDESLPSGCVKMPEIPANRNGNFEKETRELIETFYRIHTGDSRPTRTNIKALSTMKRVVEKLIEKHQFAYNGMILKLSLEQQDNSIQSISLIAKSMFSDGTTNWGRIASLLAFGAVVCKHLKDSGREHCVPVVSLEISSYLLSYQQDWLLKNKAWEGFVEFFCVEDPESVVRCALMAFAGFAGIGAGLAYLVR</sequence>
<evidence type="ECO:0000313" key="11">
    <source>
        <dbReference type="Proteomes" id="UP001152803"/>
    </source>
</evidence>
<evidence type="ECO:0000256" key="4">
    <source>
        <dbReference type="ARBA" id="ARBA00022490"/>
    </source>
</evidence>
<dbReference type="GO" id="GO:0001836">
    <property type="term" value="P:release of cytochrome c from mitochondria"/>
    <property type="evidence" value="ECO:0007669"/>
    <property type="project" value="TreeGrafter"/>
</dbReference>
<keyword evidence="8" id="KW-0472">Membrane</keyword>
<dbReference type="GO" id="GO:0097192">
    <property type="term" value="P:extrinsic apoptotic signaling pathway in absence of ligand"/>
    <property type="evidence" value="ECO:0007669"/>
    <property type="project" value="TreeGrafter"/>
</dbReference>
<organism evidence="10 11">
    <name type="scientific">Conger conger</name>
    <name type="common">Conger eel</name>
    <name type="synonym">Muraena conger</name>
    <dbReference type="NCBI Taxonomy" id="82655"/>
    <lineage>
        <taxon>Eukaryota</taxon>
        <taxon>Metazoa</taxon>
        <taxon>Chordata</taxon>
        <taxon>Craniata</taxon>
        <taxon>Vertebrata</taxon>
        <taxon>Euteleostomi</taxon>
        <taxon>Actinopterygii</taxon>
        <taxon>Neopterygii</taxon>
        <taxon>Teleostei</taxon>
        <taxon>Anguilliformes</taxon>
        <taxon>Congridae</taxon>
        <taxon>Conger</taxon>
    </lineage>
</organism>
<dbReference type="FunFam" id="1.10.437.10:FF:000017">
    <property type="entry name" value="MCL1, BCL2 family apoptosis regulator"/>
    <property type="match status" value="1"/>
</dbReference>
<reference evidence="10" key="1">
    <citation type="journal article" date="2023" name="Science">
        <title>Genome structures resolve the early diversification of teleost fishes.</title>
        <authorList>
            <person name="Parey E."/>
            <person name="Louis A."/>
            <person name="Montfort J."/>
            <person name="Bouchez O."/>
            <person name="Roques C."/>
            <person name="Iampietro C."/>
            <person name="Lluch J."/>
            <person name="Castinel A."/>
            <person name="Donnadieu C."/>
            <person name="Desvignes T."/>
            <person name="Floi Bucao C."/>
            <person name="Jouanno E."/>
            <person name="Wen M."/>
            <person name="Mejri S."/>
            <person name="Dirks R."/>
            <person name="Jansen H."/>
            <person name="Henkel C."/>
            <person name="Chen W.J."/>
            <person name="Zahm M."/>
            <person name="Cabau C."/>
            <person name="Klopp C."/>
            <person name="Thompson A.W."/>
            <person name="Robinson-Rechavi M."/>
            <person name="Braasch I."/>
            <person name="Lecointre G."/>
            <person name="Bobe J."/>
            <person name="Postlethwait J.H."/>
            <person name="Berthelot C."/>
            <person name="Roest Crollius H."/>
            <person name="Guiguen Y."/>
        </authorList>
    </citation>
    <scope>NUCLEOTIDE SEQUENCE</scope>
    <source>
        <strain evidence="10">Concon-B</strain>
    </source>
</reference>
<feature type="domain" description="Bcl-2 Bcl-2 homology region 1-3" evidence="9">
    <location>
        <begin position="142"/>
        <end position="242"/>
    </location>
</feature>
<dbReference type="PRINTS" id="PR01862">
    <property type="entry name" value="BCL2FAMILY"/>
</dbReference>
<dbReference type="GO" id="GO:0042981">
    <property type="term" value="P:regulation of apoptotic process"/>
    <property type="evidence" value="ECO:0007669"/>
    <property type="project" value="InterPro"/>
</dbReference>
<dbReference type="InterPro" id="IPR046371">
    <property type="entry name" value="Bcl-2_BH1-3"/>
</dbReference>
<evidence type="ECO:0000256" key="5">
    <source>
        <dbReference type="ARBA" id="ARBA00022703"/>
    </source>
</evidence>
<dbReference type="SMART" id="SM00337">
    <property type="entry name" value="BCL"/>
    <property type="match status" value="1"/>
</dbReference>
<keyword evidence="4" id="KW-0963">Cytoplasm</keyword>
<evidence type="ECO:0000256" key="3">
    <source>
        <dbReference type="ARBA" id="ARBA00009458"/>
    </source>
</evidence>
<feature type="transmembrane region" description="Helical" evidence="8">
    <location>
        <begin position="261"/>
        <end position="279"/>
    </location>
</feature>
<evidence type="ECO:0000256" key="7">
    <source>
        <dbReference type="SAM" id="MobiDB-lite"/>
    </source>
</evidence>
<evidence type="ECO:0000256" key="1">
    <source>
        <dbReference type="ARBA" id="ARBA00004123"/>
    </source>
</evidence>
<evidence type="ECO:0000256" key="2">
    <source>
        <dbReference type="ARBA" id="ARBA00004496"/>
    </source>
</evidence>
<evidence type="ECO:0000259" key="9">
    <source>
        <dbReference type="SMART" id="SM00337"/>
    </source>
</evidence>
<dbReference type="PANTHER" id="PTHR11256">
    <property type="entry name" value="BCL-2 RELATED"/>
    <property type="match status" value="1"/>
</dbReference>
<gene>
    <name evidence="10" type="ORF">COCON_G00006520</name>
</gene>
<name>A0A9Q1E1S8_CONCO</name>
<protein>
    <recommendedName>
        <fullName evidence="9">Bcl-2 Bcl-2 homology region 1-3 domain-containing protein</fullName>
    </recommendedName>
</protein>
<dbReference type="PANTHER" id="PTHR11256:SF46">
    <property type="entry name" value="INDUCED MYELOID LEUKEMIA CELL DIFFERENTIATION PROTEIN MCL-1"/>
    <property type="match status" value="1"/>
</dbReference>
<dbReference type="OrthoDB" id="8932147at2759"/>
<comment type="similarity">
    <text evidence="3">Belongs to the Bcl-2 family.</text>
</comment>
<accession>A0A9Q1E1S8</accession>
<proteinExistence type="inferred from homology"/>
<feature type="region of interest" description="Disordered" evidence="7">
    <location>
        <begin position="86"/>
        <end position="107"/>
    </location>
</feature>
<evidence type="ECO:0000256" key="6">
    <source>
        <dbReference type="ARBA" id="ARBA00023242"/>
    </source>
</evidence>
<dbReference type="PROSITE" id="PS50062">
    <property type="entry name" value="BCL2_FAMILY"/>
    <property type="match status" value="1"/>
</dbReference>
<dbReference type="GO" id="GO:0015267">
    <property type="term" value="F:channel activity"/>
    <property type="evidence" value="ECO:0007669"/>
    <property type="project" value="TreeGrafter"/>
</dbReference>
<dbReference type="InterPro" id="IPR013281">
    <property type="entry name" value="Apop_reg_Mc1"/>
</dbReference>
<dbReference type="AlphaFoldDB" id="A0A9Q1E1S8"/>
<dbReference type="InterPro" id="IPR036834">
    <property type="entry name" value="Bcl-2-like_sf"/>
</dbReference>
<dbReference type="GO" id="GO:0005741">
    <property type="term" value="C:mitochondrial outer membrane"/>
    <property type="evidence" value="ECO:0007669"/>
    <property type="project" value="TreeGrafter"/>
</dbReference>
<dbReference type="EMBL" id="JAFJMO010000001">
    <property type="protein sequence ID" value="KAJ8287993.1"/>
    <property type="molecule type" value="Genomic_DNA"/>
</dbReference>
<dbReference type="InterPro" id="IPR026298">
    <property type="entry name" value="Bcl-2_fam"/>
</dbReference>
<dbReference type="Proteomes" id="UP001152803">
    <property type="component" value="Unassembled WGS sequence"/>
</dbReference>
<comment type="subcellular location">
    <subcellularLocation>
        <location evidence="2">Cytoplasm</location>
    </subcellularLocation>
    <subcellularLocation>
        <location evidence="1">Nucleus</location>
    </subcellularLocation>
</comment>
<keyword evidence="11" id="KW-1185">Reference proteome</keyword>
<keyword evidence="8" id="KW-1133">Transmembrane helix</keyword>
<evidence type="ECO:0000313" key="10">
    <source>
        <dbReference type="EMBL" id="KAJ8287993.1"/>
    </source>
</evidence>
<dbReference type="Pfam" id="PF00452">
    <property type="entry name" value="Bcl-2"/>
    <property type="match status" value="1"/>
</dbReference>
<keyword evidence="6" id="KW-0539">Nucleus</keyword>
<dbReference type="Gene3D" id="1.10.437.10">
    <property type="entry name" value="Blc2-like"/>
    <property type="match status" value="1"/>
</dbReference>
<keyword evidence="8" id="KW-0812">Transmembrane</keyword>
<dbReference type="GO" id="GO:0051400">
    <property type="term" value="F:BH domain binding"/>
    <property type="evidence" value="ECO:0007669"/>
    <property type="project" value="TreeGrafter"/>
</dbReference>
<keyword evidence="5" id="KW-0053">Apoptosis</keyword>
<evidence type="ECO:0000256" key="8">
    <source>
        <dbReference type="SAM" id="Phobius"/>
    </source>
</evidence>
<dbReference type="GO" id="GO:0008053">
    <property type="term" value="P:mitochondrial fusion"/>
    <property type="evidence" value="ECO:0007669"/>
    <property type="project" value="TreeGrafter"/>
</dbReference>
<dbReference type="InterPro" id="IPR002475">
    <property type="entry name" value="Bcl2-like"/>
</dbReference>
<dbReference type="GO" id="GO:0005634">
    <property type="term" value="C:nucleus"/>
    <property type="evidence" value="ECO:0007669"/>
    <property type="project" value="UniProtKB-SubCell"/>
</dbReference>
<dbReference type="PRINTS" id="PR01866">
    <property type="entry name" value="APOPREGMCL1"/>
</dbReference>
<dbReference type="CDD" id="cd06845">
    <property type="entry name" value="Bcl-2_like"/>
    <property type="match status" value="1"/>
</dbReference>
<comment type="caution">
    <text evidence="10">The sequence shown here is derived from an EMBL/GenBank/DDBJ whole genome shotgun (WGS) entry which is preliminary data.</text>
</comment>
<dbReference type="GO" id="GO:0008630">
    <property type="term" value="P:intrinsic apoptotic signaling pathway in response to DNA damage"/>
    <property type="evidence" value="ECO:0007669"/>
    <property type="project" value="TreeGrafter"/>
</dbReference>